<keyword evidence="3" id="KW-0285">Flavoprotein</keyword>
<evidence type="ECO:0000256" key="4">
    <source>
        <dbReference type="ARBA" id="ARBA00022827"/>
    </source>
</evidence>
<comment type="caution">
    <text evidence="8">The sequence shown here is derived from an EMBL/GenBank/DDBJ whole genome shotgun (WGS) entry which is preliminary data.</text>
</comment>
<keyword evidence="9" id="KW-1185">Reference proteome</keyword>
<reference evidence="8" key="1">
    <citation type="submission" date="2022-07" db="EMBL/GenBank/DDBJ databases">
        <title>Fungi with potential for degradation of polypropylene.</title>
        <authorList>
            <person name="Gostincar C."/>
        </authorList>
    </citation>
    <scope>NUCLEOTIDE SEQUENCE</scope>
    <source>
        <strain evidence="8">EXF-13308</strain>
    </source>
</reference>
<proteinExistence type="inferred from homology"/>
<keyword evidence="5" id="KW-0560">Oxidoreductase</keyword>
<keyword evidence="6" id="KW-0472">Membrane</keyword>
<evidence type="ECO:0000256" key="6">
    <source>
        <dbReference type="SAM" id="Phobius"/>
    </source>
</evidence>
<evidence type="ECO:0000256" key="3">
    <source>
        <dbReference type="ARBA" id="ARBA00022630"/>
    </source>
</evidence>
<dbReference type="AlphaFoldDB" id="A0AA38VHG5"/>
<evidence type="ECO:0000313" key="8">
    <source>
        <dbReference type="EMBL" id="KAJ9143050.1"/>
    </source>
</evidence>
<dbReference type="PANTHER" id="PTHR10961:SF46">
    <property type="entry name" value="PEROXISOMAL SARCOSINE OXIDASE"/>
    <property type="match status" value="1"/>
</dbReference>
<dbReference type="Proteomes" id="UP001174694">
    <property type="component" value="Unassembled WGS sequence"/>
</dbReference>
<evidence type="ECO:0000256" key="2">
    <source>
        <dbReference type="ARBA" id="ARBA00010989"/>
    </source>
</evidence>
<dbReference type="PANTHER" id="PTHR10961">
    <property type="entry name" value="PEROXISOMAL SARCOSINE OXIDASE"/>
    <property type="match status" value="1"/>
</dbReference>
<keyword evidence="6" id="KW-1133">Transmembrane helix</keyword>
<dbReference type="EMBL" id="JANBVO010000020">
    <property type="protein sequence ID" value="KAJ9143050.1"/>
    <property type="molecule type" value="Genomic_DNA"/>
</dbReference>
<feature type="transmembrane region" description="Helical" evidence="6">
    <location>
        <begin position="6"/>
        <end position="25"/>
    </location>
</feature>
<comment type="similarity">
    <text evidence="2">Belongs to the MSOX/MTOX family.</text>
</comment>
<keyword evidence="4" id="KW-0274">FAD</keyword>
<feature type="domain" description="FAD dependent oxidoreductase" evidence="7">
    <location>
        <begin position="9"/>
        <end position="395"/>
    </location>
</feature>
<dbReference type="Gene3D" id="3.30.9.10">
    <property type="entry name" value="D-Amino Acid Oxidase, subunit A, domain 2"/>
    <property type="match status" value="1"/>
</dbReference>
<evidence type="ECO:0000256" key="1">
    <source>
        <dbReference type="ARBA" id="ARBA00001974"/>
    </source>
</evidence>
<dbReference type="GO" id="GO:0050660">
    <property type="term" value="F:flavin adenine dinucleotide binding"/>
    <property type="evidence" value="ECO:0007669"/>
    <property type="project" value="InterPro"/>
</dbReference>
<organism evidence="8 9">
    <name type="scientific">Pleurostoma richardsiae</name>
    <dbReference type="NCBI Taxonomy" id="41990"/>
    <lineage>
        <taxon>Eukaryota</taxon>
        <taxon>Fungi</taxon>
        <taxon>Dikarya</taxon>
        <taxon>Ascomycota</taxon>
        <taxon>Pezizomycotina</taxon>
        <taxon>Sordariomycetes</taxon>
        <taxon>Sordariomycetidae</taxon>
        <taxon>Calosphaeriales</taxon>
        <taxon>Pleurostomataceae</taxon>
        <taxon>Pleurostoma</taxon>
    </lineage>
</organism>
<accession>A0AA38VHG5</accession>
<keyword evidence="6" id="KW-0812">Transmembrane</keyword>
<protein>
    <recommendedName>
        <fullName evidence="7">FAD dependent oxidoreductase domain-containing protein</fullName>
    </recommendedName>
</protein>
<name>A0AA38VHG5_9PEZI</name>
<dbReference type="SUPFAM" id="SSF51905">
    <property type="entry name" value="FAD/NAD(P)-binding domain"/>
    <property type="match status" value="1"/>
</dbReference>
<dbReference type="InterPro" id="IPR036188">
    <property type="entry name" value="FAD/NAD-bd_sf"/>
</dbReference>
<dbReference type="InterPro" id="IPR045170">
    <property type="entry name" value="MTOX"/>
</dbReference>
<dbReference type="Pfam" id="PF01266">
    <property type="entry name" value="DAO"/>
    <property type="match status" value="1"/>
</dbReference>
<gene>
    <name evidence="8" type="ORF">NKR23_g6888</name>
</gene>
<dbReference type="GO" id="GO:0008115">
    <property type="term" value="F:sarcosine oxidase activity"/>
    <property type="evidence" value="ECO:0007669"/>
    <property type="project" value="TreeGrafter"/>
</dbReference>
<sequence>MATTSLSFLIIGAGAFGLSTALHLVRRRGRGDHRIGQVLLLDDGTFPSINAASNDTSRAVRADYTDSFHASLGHAAVGIWQSDPTFKPHYHHVGRLAASRPGHHDYTAACRREVEKLGMKVEVLTDDDASGSLKRRFPALDGPVPGFDLYFNPRAGWAHPRNALKAAMDEYLCLGGQFIGHHVCGRVLSNVVINGVMRGVQTAAGVEHLADRILYATGAYATESLIPGLDTQIHPVGFAVAHWRLDEEERKAWDDHPVVDLYHHGYFFPPDSSGLMKMGTGVMGFGHGDRQAKTTHGDVLSGVAEPLKSSHLRGTKDEGAIPREAEQAIRWILSQMAPKLMGKTFFDTKICWDGMTPDGAWIIDEHPEIKQLFVAIGGSGHGFKFLPIVGSWIADILLGDDDGVTKTGGLPNKKEMRKRWKWGRSANMGISTPSVALQGRPIRDLDTVLQMERKPALKL</sequence>
<evidence type="ECO:0000259" key="7">
    <source>
        <dbReference type="Pfam" id="PF01266"/>
    </source>
</evidence>
<comment type="cofactor">
    <cofactor evidence="1">
        <name>FAD</name>
        <dbReference type="ChEBI" id="CHEBI:57692"/>
    </cofactor>
</comment>
<dbReference type="Gene3D" id="3.50.50.60">
    <property type="entry name" value="FAD/NAD(P)-binding domain"/>
    <property type="match status" value="1"/>
</dbReference>
<evidence type="ECO:0000313" key="9">
    <source>
        <dbReference type="Proteomes" id="UP001174694"/>
    </source>
</evidence>
<evidence type="ECO:0000256" key="5">
    <source>
        <dbReference type="ARBA" id="ARBA00023002"/>
    </source>
</evidence>
<dbReference type="InterPro" id="IPR006076">
    <property type="entry name" value="FAD-dep_OxRdtase"/>
</dbReference>